<keyword evidence="4" id="KW-1185">Reference proteome</keyword>
<dbReference type="RefSeq" id="WP_179813890.1">
    <property type="nucleotide sequence ID" value="NZ_JACBZD010000001.1"/>
</dbReference>
<dbReference type="InterPro" id="IPR006059">
    <property type="entry name" value="SBP"/>
</dbReference>
<dbReference type="InterPro" id="IPR050490">
    <property type="entry name" value="Bact_solute-bd_prot1"/>
</dbReference>
<evidence type="ECO:0000256" key="1">
    <source>
        <dbReference type="ARBA" id="ARBA00008520"/>
    </source>
</evidence>
<dbReference type="PANTHER" id="PTHR43649">
    <property type="entry name" value="ARABINOSE-BINDING PROTEIN-RELATED"/>
    <property type="match status" value="1"/>
</dbReference>
<comment type="caution">
    <text evidence="3">The sequence shown here is derived from an EMBL/GenBank/DDBJ whole genome shotgun (WGS) entry which is preliminary data.</text>
</comment>
<protein>
    <submittedName>
        <fullName evidence="3">Alpha-glucoside transport system substrate-binding protein</fullName>
    </submittedName>
</protein>
<keyword evidence="2" id="KW-0813">Transport</keyword>
<evidence type="ECO:0000313" key="4">
    <source>
        <dbReference type="Proteomes" id="UP000567795"/>
    </source>
</evidence>
<reference evidence="3 4" key="1">
    <citation type="submission" date="2020-07" db="EMBL/GenBank/DDBJ databases">
        <title>Sequencing the genomes of 1000 actinobacteria strains.</title>
        <authorList>
            <person name="Klenk H.-P."/>
        </authorList>
    </citation>
    <scope>NUCLEOTIDE SEQUENCE [LARGE SCALE GENOMIC DNA]</scope>
    <source>
        <strain evidence="3 4">DSM 42178</strain>
    </source>
</reference>
<organism evidence="3 4">
    <name type="scientific">Allostreptomyces psammosilenae</name>
    <dbReference type="NCBI Taxonomy" id="1892865"/>
    <lineage>
        <taxon>Bacteria</taxon>
        <taxon>Bacillati</taxon>
        <taxon>Actinomycetota</taxon>
        <taxon>Actinomycetes</taxon>
        <taxon>Kitasatosporales</taxon>
        <taxon>Streptomycetaceae</taxon>
        <taxon>Allostreptomyces</taxon>
    </lineage>
</organism>
<dbReference type="SUPFAM" id="SSF53850">
    <property type="entry name" value="Periplasmic binding protein-like II"/>
    <property type="match status" value="1"/>
</dbReference>
<comment type="similarity">
    <text evidence="1">Belongs to the bacterial solute-binding protein 1 family.</text>
</comment>
<gene>
    <name evidence="3" type="ORF">FHU37_002028</name>
</gene>
<dbReference type="Pfam" id="PF01547">
    <property type="entry name" value="SBP_bac_1"/>
    <property type="match status" value="1"/>
</dbReference>
<dbReference type="EMBL" id="JACBZD010000001">
    <property type="protein sequence ID" value="NYI05085.1"/>
    <property type="molecule type" value="Genomic_DNA"/>
</dbReference>
<sequence>MRGRFGRVATALVALLLVALAALGWYVRAAGARGSVTVLASWTGQEEAAFRAVLAEFTEETGIAVDYQGTTAQQEILSSQVQAGTPPDIAVLPSAGELAQYAVGGFLHPLQDVIGAERFDAYDPLWRPSLRLDGASAVYWFPVKVDVKSLVWYDTGRFGGPDAAGELARLAPDGDQWCVGMGSDATSGWPGTDWVEDILLQQAGPEVYQAWATDRLAWTSEEVRRAWGTWRDIVTAGSAGTAAEALTTDFRDEAAGLFADPPECALRHQGSFARDPGTPRAGFVFSSEVLPGADPASGARQVSGDLAAMFRDTPQARELVRFLASDAAQESWARNTAEGLPRPLSANARVPAGVYGTDPTTARLAEVLRSSDTLCLDASDAMPPPMRDAFQRAVLEFLGDPTQMEELLGQLEGIRGSPRLDAETWLPAVCG</sequence>
<evidence type="ECO:0000313" key="3">
    <source>
        <dbReference type="EMBL" id="NYI05085.1"/>
    </source>
</evidence>
<evidence type="ECO:0000256" key="2">
    <source>
        <dbReference type="ARBA" id="ARBA00022448"/>
    </source>
</evidence>
<proteinExistence type="inferred from homology"/>
<dbReference type="PANTHER" id="PTHR43649:SF29">
    <property type="entry name" value="OSMOPROTECTIVE COMPOUNDS-BINDING PROTEIN GGTB"/>
    <property type="match status" value="1"/>
</dbReference>
<accession>A0A852ZTB8</accession>
<dbReference type="Gene3D" id="3.40.190.10">
    <property type="entry name" value="Periplasmic binding protein-like II"/>
    <property type="match status" value="3"/>
</dbReference>
<dbReference type="Proteomes" id="UP000567795">
    <property type="component" value="Unassembled WGS sequence"/>
</dbReference>
<dbReference type="AlphaFoldDB" id="A0A852ZTB8"/>
<name>A0A852ZTB8_9ACTN</name>